<dbReference type="PANTHER" id="PTHR39560">
    <property type="entry name" value="PROTEIN ADENYLYLTRANSFERASE FIC-RELATED"/>
    <property type="match status" value="1"/>
</dbReference>
<dbReference type="GO" id="GO:0005524">
    <property type="term" value="F:ATP binding"/>
    <property type="evidence" value="ECO:0007669"/>
    <property type="project" value="UniProtKB-KW"/>
</dbReference>
<evidence type="ECO:0000256" key="3">
    <source>
        <dbReference type="ARBA" id="ARBA00022741"/>
    </source>
</evidence>
<keyword evidence="3" id="KW-0547">Nucleotide-binding</keyword>
<keyword evidence="2" id="KW-0548">Nucleotidyltransferase</keyword>
<protein>
    <recommendedName>
        <fullName evidence="5">protein adenylyltransferase</fullName>
        <ecNumber evidence="5">2.7.7.108</ecNumber>
    </recommendedName>
</protein>
<dbReference type="GO" id="GO:0051302">
    <property type="term" value="P:regulation of cell division"/>
    <property type="evidence" value="ECO:0007669"/>
    <property type="project" value="TreeGrafter"/>
</dbReference>
<dbReference type="InterPro" id="IPR036597">
    <property type="entry name" value="Fido-like_dom_sf"/>
</dbReference>
<evidence type="ECO:0000259" key="8">
    <source>
        <dbReference type="PROSITE" id="PS51459"/>
    </source>
</evidence>
<comment type="caution">
    <text evidence="9">The sequence shown here is derived from an EMBL/GenBank/DDBJ whole genome shotgun (WGS) entry which is preliminary data.</text>
</comment>
<gene>
    <name evidence="9" type="ORF">H9761_10505</name>
</gene>
<accession>A0A9D2NG77</accession>
<reference evidence="9" key="1">
    <citation type="journal article" date="2021" name="PeerJ">
        <title>Extensive microbial diversity within the chicken gut microbiome revealed by metagenomics and culture.</title>
        <authorList>
            <person name="Gilroy R."/>
            <person name="Ravi A."/>
            <person name="Getino M."/>
            <person name="Pursley I."/>
            <person name="Horton D.L."/>
            <person name="Alikhan N.F."/>
            <person name="Baker D."/>
            <person name="Gharbi K."/>
            <person name="Hall N."/>
            <person name="Watson M."/>
            <person name="Adriaenssens E.M."/>
            <person name="Foster-Nyarko E."/>
            <person name="Jarju S."/>
            <person name="Secka A."/>
            <person name="Antonio M."/>
            <person name="Oren A."/>
            <person name="Chaudhuri R.R."/>
            <person name="La Ragione R."/>
            <person name="Hildebrand F."/>
            <person name="Pallen M.J."/>
        </authorList>
    </citation>
    <scope>NUCLEOTIDE SEQUENCE</scope>
    <source>
        <strain evidence="9">USAMLcec2-132</strain>
    </source>
</reference>
<dbReference type="PROSITE" id="PS51459">
    <property type="entry name" value="FIDO"/>
    <property type="match status" value="1"/>
</dbReference>
<keyword evidence="1" id="KW-0808">Transferase</keyword>
<dbReference type="Proteomes" id="UP000823891">
    <property type="component" value="Unassembled WGS sequence"/>
</dbReference>
<dbReference type="InterPro" id="IPR003812">
    <property type="entry name" value="Fido"/>
</dbReference>
<dbReference type="PANTHER" id="PTHR39560:SF1">
    <property type="entry name" value="PROTEIN ADENYLYLTRANSFERASE FIC-RELATED"/>
    <property type="match status" value="1"/>
</dbReference>
<evidence type="ECO:0000256" key="2">
    <source>
        <dbReference type="ARBA" id="ARBA00022695"/>
    </source>
</evidence>
<dbReference type="AlphaFoldDB" id="A0A9D2NG77"/>
<proteinExistence type="predicted"/>
<sequence length="258" mass="30051">MRDPYLYPDSDVLKNLAGIQDPEKLKDMEADYTLLRLSEIAEDESPAQFDFQTLCGLHYRIFQDVYEWAGKPRVINIEKAEAVLGEISIVYSDCFDIVKDTEGILRRANDFEWQQASFEDVVISFSNFMAELWKVHPFREGNTRTVVTFCSMFIEAQGIYIESDLFKDNAVYMRNALVAANAVFEDLGDLRKPEYLYRIIHDALERGREMKDWVAEAIRESGLSDTEERIRQVILWNRKEKREHLPEEIGEIASLSEK</sequence>
<evidence type="ECO:0000256" key="6">
    <source>
        <dbReference type="ARBA" id="ARBA00047939"/>
    </source>
</evidence>
<comment type="catalytic activity">
    <reaction evidence="6">
        <text>L-threonyl-[protein] + ATP = 3-O-(5'-adenylyl)-L-threonyl-[protein] + diphosphate</text>
        <dbReference type="Rhea" id="RHEA:54292"/>
        <dbReference type="Rhea" id="RHEA-COMP:11060"/>
        <dbReference type="Rhea" id="RHEA-COMP:13847"/>
        <dbReference type="ChEBI" id="CHEBI:30013"/>
        <dbReference type="ChEBI" id="CHEBI:30616"/>
        <dbReference type="ChEBI" id="CHEBI:33019"/>
        <dbReference type="ChEBI" id="CHEBI:138113"/>
        <dbReference type="EC" id="2.7.7.108"/>
    </reaction>
</comment>
<name>A0A9D2NG77_9FIRM</name>
<dbReference type="GO" id="GO:0070733">
    <property type="term" value="F:AMPylase activity"/>
    <property type="evidence" value="ECO:0007669"/>
    <property type="project" value="UniProtKB-EC"/>
</dbReference>
<dbReference type="Gene3D" id="1.10.3290.10">
    <property type="entry name" value="Fido-like domain"/>
    <property type="match status" value="1"/>
</dbReference>
<organism evidence="9 10">
    <name type="scientific">Candidatus Eisenbergiella merdavium</name>
    <dbReference type="NCBI Taxonomy" id="2838551"/>
    <lineage>
        <taxon>Bacteria</taxon>
        <taxon>Bacillati</taxon>
        <taxon>Bacillota</taxon>
        <taxon>Clostridia</taxon>
        <taxon>Lachnospirales</taxon>
        <taxon>Lachnospiraceae</taxon>
        <taxon>Eisenbergiella</taxon>
    </lineage>
</organism>
<reference evidence="9" key="2">
    <citation type="submission" date="2021-04" db="EMBL/GenBank/DDBJ databases">
        <authorList>
            <person name="Gilroy R."/>
        </authorList>
    </citation>
    <scope>NUCLEOTIDE SEQUENCE</scope>
    <source>
        <strain evidence="9">USAMLcec2-132</strain>
    </source>
</reference>
<keyword evidence="4" id="KW-0067">ATP-binding</keyword>
<evidence type="ECO:0000256" key="7">
    <source>
        <dbReference type="ARBA" id="ARBA00048696"/>
    </source>
</evidence>
<dbReference type="SUPFAM" id="SSF140931">
    <property type="entry name" value="Fic-like"/>
    <property type="match status" value="1"/>
</dbReference>
<dbReference type="EC" id="2.7.7.108" evidence="5"/>
<dbReference type="Pfam" id="PF02661">
    <property type="entry name" value="Fic"/>
    <property type="match status" value="1"/>
</dbReference>
<feature type="domain" description="Fido" evidence="8">
    <location>
        <begin position="49"/>
        <end position="201"/>
    </location>
</feature>
<evidence type="ECO:0000313" key="9">
    <source>
        <dbReference type="EMBL" id="HJC24125.1"/>
    </source>
</evidence>
<evidence type="ECO:0000256" key="1">
    <source>
        <dbReference type="ARBA" id="ARBA00022679"/>
    </source>
</evidence>
<evidence type="ECO:0000256" key="4">
    <source>
        <dbReference type="ARBA" id="ARBA00022840"/>
    </source>
</evidence>
<comment type="catalytic activity">
    <reaction evidence="7">
        <text>L-tyrosyl-[protein] + ATP = O-(5'-adenylyl)-L-tyrosyl-[protein] + diphosphate</text>
        <dbReference type="Rhea" id="RHEA:54288"/>
        <dbReference type="Rhea" id="RHEA-COMP:10136"/>
        <dbReference type="Rhea" id="RHEA-COMP:13846"/>
        <dbReference type="ChEBI" id="CHEBI:30616"/>
        <dbReference type="ChEBI" id="CHEBI:33019"/>
        <dbReference type="ChEBI" id="CHEBI:46858"/>
        <dbReference type="ChEBI" id="CHEBI:83624"/>
        <dbReference type="EC" id="2.7.7.108"/>
    </reaction>
</comment>
<dbReference type="EMBL" id="DWWS01000037">
    <property type="protein sequence ID" value="HJC24125.1"/>
    <property type="molecule type" value="Genomic_DNA"/>
</dbReference>
<evidence type="ECO:0000256" key="5">
    <source>
        <dbReference type="ARBA" id="ARBA00034531"/>
    </source>
</evidence>
<evidence type="ECO:0000313" key="10">
    <source>
        <dbReference type="Proteomes" id="UP000823891"/>
    </source>
</evidence>